<reference evidence="10" key="1">
    <citation type="journal article" date="2017" name="Acta Aliment.">
        <title>Plant polysaccharide degrading enzyme system of Thermpbifida cellulosilytica TB100 revealed by de novo genome project data.</title>
        <authorList>
            <person name="Toth A."/>
            <person name="Baka E."/>
            <person name="Luzics S."/>
            <person name="Bata-Vidacs I."/>
            <person name="Nagy I."/>
            <person name="Balint B."/>
            <person name="Herceg R."/>
            <person name="Olasz F."/>
            <person name="Wilk T."/>
            <person name="Nagy T."/>
            <person name="Kriszt B."/>
            <person name="Nagy I."/>
            <person name="Kukolya J."/>
        </authorList>
    </citation>
    <scope>NUCLEOTIDE SEQUENCE [LARGE SCALE GENOMIC DNA]</scope>
    <source>
        <strain evidence="10">TB100</strain>
    </source>
</reference>
<dbReference type="InterPro" id="IPR020846">
    <property type="entry name" value="MFS_dom"/>
</dbReference>
<dbReference type="AlphaFoldDB" id="A0A147KM43"/>
<feature type="transmembrane region" description="Helical" evidence="6">
    <location>
        <begin position="437"/>
        <end position="460"/>
    </location>
</feature>
<keyword evidence="10" id="KW-1185">Reference proteome</keyword>
<feature type="transmembrane region" description="Helical" evidence="6">
    <location>
        <begin position="270"/>
        <end position="291"/>
    </location>
</feature>
<feature type="transmembrane region" description="Helical" evidence="6">
    <location>
        <begin position="200"/>
        <end position="220"/>
    </location>
</feature>
<keyword evidence="2 6" id="KW-0812">Transmembrane</keyword>
<dbReference type="SUPFAM" id="SSF103473">
    <property type="entry name" value="MFS general substrate transporter"/>
    <property type="match status" value="2"/>
</dbReference>
<feature type="transmembrane region" description="Helical" evidence="6">
    <location>
        <begin position="138"/>
        <end position="163"/>
    </location>
</feature>
<feature type="transmembrane region" description="Helical" evidence="6">
    <location>
        <begin position="342"/>
        <end position="368"/>
    </location>
</feature>
<dbReference type="GO" id="GO:0022857">
    <property type="term" value="F:transmembrane transporter activity"/>
    <property type="evidence" value="ECO:0007669"/>
    <property type="project" value="InterPro"/>
</dbReference>
<evidence type="ECO:0000256" key="4">
    <source>
        <dbReference type="ARBA" id="ARBA00023136"/>
    </source>
</evidence>
<dbReference type="PANTHER" id="PTHR42718:SF35">
    <property type="entry name" value="BLL0718 PROTEIN"/>
    <property type="match status" value="1"/>
</dbReference>
<comment type="caution">
    <text evidence="9">The sequence shown here is derived from an EMBL/GenBank/DDBJ whole genome shotgun (WGS) entry which is preliminary data.</text>
</comment>
<feature type="transmembrane region" description="Helical" evidence="6">
    <location>
        <begin position="81"/>
        <end position="99"/>
    </location>
</feature>
<dbReference type="PROSITE" id="PS50850">
    <property type="entry name" value="MFS"/>
    <property type="match status" value="1"/>
</dbReference>
<dbReference type="STRING" id="665004.AC529_01425"/>
<keyword evidence="7" id="KW-0732">Signal</keyword>
<dbReference type="Proteomes" id="UP000074382">
    <property type="component" value="Unassembled WGS sequence"/>
</dbReference>
<evidence type="ECO:0000313" key="10">
    <source>
        <dbReference type="Proteomes" id="UP000074382"/>
    </source>
</evidence>
<gene>
    <name evidence="9" type="ORF">AC529_01425</name>
</gene>
<dbReference type="InterPro" id="IPR036259">
    <property type="entry name" value="MFS_trans_sf"/>
</dbReference>
<evidence type="ECO:0000256" key="2">
    <source>
        <dbReference type="ARBA" id="ARBA00022692"/>
    </source>
</evidence>
<organism evidence="9 10">
    <name type="scientific">Thermobifida cellulosilytica TB100</name>
    <dbReference type="NCBI Taxonomy" id="665004"/>
    <lineage>
        <taxon>Bacteria</taxon>
        <taxon>Bacillati</taxon>
        <taxon>Actinomycetota</taxon>
        <taxon>Actinomycetes</taxon>
        <taxon>Streptosporangiales</taxon>
        <taxon>Nocardiopsidaceae</taxon>
        <taxon>Thermobifida</taxon>
    </lineage>
</organism>
<dbReference type="PANTHER" id="PTHR42718">
    <property type="entry name" value="MAJOR FACILITATOR SUPERFAMILY MULTIDRUG TRANSPORTER MFSC"/>
    <property type="match status" value="1"/>
</dbReference>
<feature type="transmembrane region" description="Helical" evidence="6">
    <location>
        <begin position="232"/>
        <end position="250"/>
    </location>
</feature>
<evidence type="ECO:0000256" key="1">
    <source>
        <dbReference type="ARBA" id="ARBA00004651"/>
    </source>
</evidence>
<evidence type="ECO:0000256" key="6">
    <source>
        <dbReference type="SAM" id="Phobius"/>
    </source>
</evidence>
<dbReference type="RefSeq" id="WP_068758268.1">
    <property type="nucleotide sequence ID" value="NZ_KQ950185.1"/>
</dbReference>
<proteinExistence type="predicted"/>
<dbReference type="InterPro" id="IPR011701">
    <property type="entry name" value="MFS"/>
</dbReference>
<dbReference type="OrthoDB" id="4484751at2"/>
<evidence type="ECO:0000313" key="9">
    <source>
        <dbReference type="EMBL" id="KUP98400.1"/>
    </source>
</evidence>
<feature type="transmembrane region" description="Helical" evidence="6">
    <location>
        <begin position="53"/>
        <end position="69"/>
    </location>
</feature>
<dbReference type="Gene3D" id="1.20.1250.20">
    <property type="entry name" value="MFS general substrate transporter like domains"/>
    <property type="match status" value="2"/>
</dbReference>
<dbReference type="PATRIC" id="fig|665004.4.peg.3640"/>
<feature type="transmembrane region" description="Helical" evidence="6">
    <location>
        <begin position="311"/>
        <end position="330"/>
    </location>
</feature>
<feature type="region of interest" description="Disordered" evidence="5">
    <location>
        <begin position="467"/>
        <end position="489"/>
    </location>
</feature>
<protein>
    <submittedName>
        <fullName evidence="9">MFS transporter</fullName>
    </submittedName>
</protein>
<name>A0A147KM43_THECS</name>
<feature type="transmembrane region" description="Helical" evidence="6">
    <location>
        <begin position="374"/>
        <end position="394"/>
    </location>
</feature>
<dbReference type="Pfam" id="PF07690">
    <property type="entry name" value="MFS_1"/>
    <property type="match status" value="1"/>
</dbReference>
<feature type="transmembrane region" description="Helical" evidence="6">
    <location>
        <begin position="169"/>
        <end position="188"/>
    </location>
</feature>
<feature type="domain" description="Major facilitator superfamily (MFS) profile" evidence="8">
    <location>
        <begin position="15"/>
        <end position="465"/>
    </location>
</feature>
<sequence length="489" mass="48221">MARPSTTAPVSASRVIAPLVLAAFAYATAQTTIVPVVPHVQETTGSTPSQVAWLVTGFFVSSAGLTVLAGRLGDLFGRKRVLCAVLAVFTAGAALAAAGETLAPIVAGRVVMGIGGGVFPLAYSILGARLPRDRAALGMGMISSMFGVGGALGLPLGGLVAAATGHHGLFGGTAAVALLALLAVAALVPADHGGSGGSGSVDWLGAVLLSAALGGPLVAVSRAEEWGWSGPWTLGLLAGGAVAFALLLVVEGRVAQPLVDLAVMRRRDVWAANLITLLVSAGQGTMFFLVPQAVQLPEASGVGLGVGVDRAGLFLLPTALLVVVTGPVTGRAVARFGTRPPLLFAAVTGVCGAALLAAGAGSPVLLVVGSAVTGLAGGVTYAVLPALLADAVPLDQLGGANGVSTIVRHVSLAAVAQLAAAVLVLGTPQEARYPQEWAFTLSYAVSAVLSALALVPIGLLRSRRAAGADPAAGKPGGSEPAAPSTPQIR</sequence>
<dbReference type="EMBL" id="LGEM01000009">
    <property type="protein sequence ID" value="KUP98400.1"/>
    <property type="molecule type" value="Genomic_DNA"/>
</dbReference>
<feature type="chain" id="PRO_5039375114" evidence="7">
    <location>
        <begin position="30"/>
        <end position="489"/>
    </location>
</feature>
<evidence type="ECO:0000256" key="5">
    <source>
        <dbReference type="SAM" id="MobiDB-lite"/>
    </source>
</evidence>
<feature type="transmembrane region" description="Helical" evidence="6">
    <location>
        <begin position="406"/>
        <end position="425"/>
    </location>
</feature>
<dbReference type="GO" id="GO:0005886">
    <property type="term" value="C:plasma membrane"/>
    <property type="evidence" value="ECO:0007669"/>
    <property type="project" value="UniProtKB-SubCell"/>
</dbReference>
<evidence type="ECO:0000256" key="3">
    <source>
        <dbReference type="ARBA" id="ARBA00022989"/>
    </source>
</evidence>
<keyword evidence="3 6" id="KW-1133">Transmembrane helix</keyword>
<feature type="signal peptide" evidence="7">
    <location>
        <begin position="1"/>
        <end position="29"/>
    </location>
</feature>
<evidence type="ECO:0000256" key="7">
    <source>
        <dbReference type="SAM" id="SignalP"/>
    </source>
</evidence>
<feature type="transmembrane region" description="Helical" evidence="6">
    <location>
        <begin position="105"/>
        <end position="126"/>
    </location>
</feature>
<comment type="subcellular location">
    <subcellularLocation>
        <location evidence="1">Cell membrane</location>
        <topology evidence="1">Multi-pass membrane protein</topology>
    </subcellularLocation>
</comment>
<evidence type="ECO:0000259" key="8">
    <source>
        <dbReference type="PROSITE" id="PS50850"/>
    </source>
</evidence>
<keyword evidence="4 6" id="KW-0472">Membrane</keyword>
<accession>A0A147KM43</accession>